<organism evidence="2 3">
    <name type="scientific">Perkinsus olseni</name>
    <name type="common">Perkinsus atlanticus</name>
    <dbReference type="NCBI Taxonomy" id="32597"/>
    <lineage>
        <taxon>Eukaryota</taxon>
        <taxon>Sar</taxon>
        <taxon>Alveolata</taxon>
        <taxon>Perkinsozoa</taxon>
        <taxon>Perkinsea</taxon>
        <taxon>Perkinsida</taxon>
        <taxon>Perkinsidae</taxon>
        <taxon>Perkinsus</taxon>
    </lineage>
</organism>
<name>A0A7J6U0D3_PEROL</name>
<feature type="compositionally biased region" description="Pro residues" evidence="1">
    <location>
        <begin position="159"/>
        <end position="174"/>
    </location>
</feature>
<accession>A0A7J6U0D3</accession>
<gene>
    <name evidence="2" type="primary">ELMOD3_2</name>
    <name evidence="2" type="ORF">FOZ62_020744</name>
</gene>
<dbReference type="AlphaFoldDB" id="A0A7J6U0D3"/>
<feature type="compositionally biased region" description="Low complexity" evidence="1">
    <location>
        <begin position="99"/>
        <end position="110"/>
    </location>
</feature>
<protein>
    <submittedName>
        <fullName evidence="2">ELMO CED-12 domain containing</fullName>
    </submittedName>
</protein>
<feature type="non-terminal residue" evidence="2">
    <location>
        <position position="174"/>
    </location>
</feature>
<evidence type="ECO:0000256" key="1">
    <source>
        <dbReference type="SAM" id="MobiDB-lite"/>
    </source>
</evidence>
<dbReference type="EMBL" id="JABANM010003253">
    <property type="protein sequence ID" value="KAF4751184.1"/>
    <property type="molecule type" value="Genomic_DNA"/>
</dbReference>
<sequence length="174" mass="18289">GPSAADAFDLELGELLNCISSPLEHSPPPLVKRDSIVSYNSSLVKLALQRIDPQPESCDTSEAAALYIQQLTSRSLAAIGDIDDDQGKSNSAESDDLRSSSSSGALQTSAADDEDLRVATAQLEVSERPQLDEKVEVDFTDSSGGSEASVGEEEESVEAPPPPSRPPPAPPISR</sequence>
<comment type="caution">
    <text evidence="2">The sequence shown here is derived from an EMBL/GenBank/DDBJ whole genome shotgun (WGS) entry which is preliminary data.</text>
</comment>
<proteinExistence type="predicted"/>
<dbReference type="Proteomes" id="UP000574390">
    <property type="component" value="Unassembled WGS sequence"/>
</dbReference>
<evidence type="ECO:0000313" key="2">
    <source>
        <dbReference type="EMBL" id="KAF4751184.1"/>
    </source>
</evidence>
<reference evidence="2 3" key="1">
    <citation type="submission" date="2020-04" db="EMBL/GenBank/DDBJ databases">
        <title>Perkinsus olseni comparative genomics.</title>
        <authorList>
            <person name="Bogema D.R."/>
        </authorList>
    </citation>
    <scope>NUCLEOTIDE SEQUENCE [LARGE SCALE GENOMIC DNA]</scope>
    <source>
        <strain evidence="2">ATCC PRA-205</strain>
    </source>
</reference>
<feature type="region of interest" description="Disordered" evidence="1">
    <location>
        <begin position="79"/>
        <end position="174"/>
    </location>
</feature>
<feature type="non-terminal residue" evidence="2">
    <location>
        <position position="1"/>
    </location>
</feature>
<evidence type="ECO:0000313" key="3">
    <source>
        <dbReference type="Proteomes" id="UP000574390"/>
    </source>
</evidence>
<feature type="compositionally biased region" description="Basic and acidic residues" evidence="1">
    <location>
        <begin position="125"/>
        <end position="137"/>
    </location>
</feature>